<feature type="domain" description="Cytoskeleton protein RodZ-like C-terminal" evidence="2">
    <location>
        <begin position="173"/>
        <end position="235"/>
    </location>
</feature>
<dbReference type="EMBL" id="CAEZUJ010000051">
    <property type="protein sequence ID" value="CAB4605140.1"/>
    <property type="molecule type" value="Genomic_DNA"/>
</dbReference>
<sequence length="246" mass="25948">MSAGSIGEEIRAARKGADLTIAEVANQAKLRVTLLQAIENDDFSLCGGDTYARGHLKVIAGILRIDSKSLLEQFDEKYGKFETALLDLSEKGKRNLEKPSKSTKASWKTLATIAVAVIALVTVVQISGSSPKNEVVSANSDSSTSPSTEQQIPATASVEPEAKVVITGIKSYSWISVSDAAGNSIFTGEVRKGESKEFTDRQLLRFVIGNAGAVTLTVNGEDRGIPGKIGEVVRLQVAADDAPVAG</sequence>
<dbReference type="EMBL" id="CAFBLI010000089">
    <property type="protein sequence ID" value="CAB4872953.1"/>
    <property type="molecule type" value="Genomic_DNA"/>
</dbReference>
<dbReference type="InterPro" id="IPR010982">
    <property type="entry name" value="Lambda_DNA-bd_dom_sf"/>
</dbReference>
<dbReference type="GO" id="GO:0003677">
    <property type="term" value="F:DNA binding"/>
    <property type="evidence" value="ECO:0007669"/>
    <property type="project" value="InterPro"/>
</dbReference>
<feature type="compositionally biased region" description="Low complexity" evidence="1">
    <location>
        <begin position="137"/>
        <end position="147"/>
    </location>
</feature>
<dbReference type="SUPFAM" id="SSF47413">
    <property type="entry name" value="lambda repressor-like DNA-binding domains"/>
    <property type="match status" value="1"/>
</dbReference>
<dbReference type="PANTHER" id="PTHR34475:SF1">
    <property type="entry name" value="CYTOSKELETON PROTEIN RODZ"/>
    <property type="match status" value="1"/>
</dbReference>
<dbReference type="InterPro" id="IPR025194">
    <property type="entry name" value="RodZ-like_C"/>
</dbReference>
<evidence type="ECO:0000259" key="2">
    <source>
        <dbReference type="Pfam" id="PF13464"/>
    </source>
</evidence>
<dbReference type="EMBL" id="CAEZXH010000099">
    <property type="protein sequence ID" value="CAB4692794.1"/>
    <property type="molecule type" value="Genomic_DNA"/>
</dbReference>
<dbReference type="EMBL" id="CAFBPY010000043">
    <property type="protein sequence ID" value="CAB5036197.1"/>
    <property type="molecule type" value="Genomic_DNA"/>
</dbReference>
<name>A0A6J6P936_9ZZZZ</name>
<evidence type="ECO:0000256" key="1">
    <source>
        <dbReference type="SAM" id="MobiDB-lite"/>
    </source>
</evidence>
<dbReference type="Gene3D" id="1.10.260.40">
    <property type="entry name" value="lambda repressor-like DNA-binding domains"/>
    <property type="match status" value="1"/>
</dbReference>
<gene>
    <name evidence="3" type="ORF">UFOPK1811_01076</name>
    <name evidence="4" type="ORF">UFOPK2360_01239</name>
    <name evidence="5" type="ORF">UFOPK2922_01285</name>
    <name evidence="6" type="ORF">UFOPK3306_01047</name>
    <name evidence="7" type="ORF">UFOPK4209_00404</name>
</gene>
<evidence type="ECO:0000313" key="4">
    <source>
        <dbReference type="EMBL" id="CAB4692794.1"/>
    </source>
</evidence>
<evidence type="ECO:0000313" key="6">
    <source>
        <dbReference type="EMBL" id="CAB4872953.1"/>
    </source>
</evidence>
<reference evidence="4" key="1">
    <citation type="submission" date="2020-05" db="EMBL/GenBank/DDBJ databases">
        <authorList>
            <person name="Chiriac C."/>
            <person name="Salcher M."/>
            <person name="Ghai R."/>
            <person name="Kavagutti S V."/>
        </authorList>
    </citation>
    <scope>NUCLEOTIDE SEQUENCE</scope>
</reference>
<evidence type="ECO:0000313" key="5">
    <source>
        <dbReference type="EMBL" id="CAB4785033.1"/>
    </source>
</evidence>
<dbReference type="PANTHER" id="PTHR34475">
    <property type="match status" value="1"/>
</dbReference>
<feature type="region of interest" description="Disordered" evidence="1">
    <location>
        <begin position="131"/>
        <end position="155"/>
    </location>
</feature>
<evidence type="ECO:0000313" key="3">
    <source>
        <dbReference type="EMBL" id="CAB4605140.1"/>
    </source>
</evidence>
<accession>A0A6J6P936</accession>
<dbReference type="Pfam" id="PF13464">
    <property type="entry name" value="RodZ_C"/>
    <property type="match status" value="1"/>
</dbReference>
<dbReference type="InterPro" id="IPR050400">
    <property type="entry name" value="Bact_Cytoskel_RodZ"/>
</dbReference>
<proteinExistence type="predicted"/>
<dbReference type="EMBL" id="CAEZZS010000079">
    <property type="protein sequence ID" value="CAB4785033.1"/>
    <property type="molecule type" value="Genomic_DNA"/>
</dbReference>
<dbReference type="AlphaFoldDB" id="A0A6J6P936"/>
<protein>
    <submittedName>
        <fullName evidence="4">Unannotated protein</fullName>
    </submittedName>
</protein>
<evidence type="ECO:0000313" key="7">
    <source>
        <dbReference type="EMBL" id="CAB5036197.1"/>
    </source>
</evidence>
<dbReference type="Pfam" id="PF13413">
    <property type="entry name" value="HTH_25"/>
    <property type="match status" value="1"/>
</dbReference>
<organism evidence="4">
    <name type="scientific">freshwater metagenome</name>
    <dbReference type="NCBI Taxonomy" id="449393"/>
    <lineage>
        <taxon>unclassified sequences</taxon>
        <taxon>metagenomes</taxon>
        <taxon>ecological metagenomes</taxon>
    </lineage>
</organism>